<comment type="caution">
    <text evidence="1">The sequence shown here is derived from an EMBL/GenBank/DDBJ whole genome shotgun (WGS) entry which is preliminary data.</text>
</comment>
<reference evidence="1" key="1">
    <citation type="journal article" date="2021" name="Proc. Natl. Acad. Sci. U.S.A.">
        <title>Three genomes in the algal genus Volvox reveal the fate of a haploid sex-determining region after a transition to homothallism.</title>
        <authorList>
            <person name="Yamamoto K."/>
            <person name="Hamaji T."/>
            <person name="Kawai-Toyooka H."/>
            <person name="Matsuzaki R."/>
            <person name="Takahashi F."/>
            <person name="Nishimura Y."/>
            <person name="Kawachi M."/>
            <person name="Noguchi H."/>
            <person name="Minakuchi Y."/>
            <person name="Umen J.G."/>
            <person name="Toyoda A."/>
            <person name="Nozaki H."/>
        </authorList>
    </citation>
    <scope>NUCLEOTIDE SEQUENCE</scope>
    <source>
        <strain evidence="1">NIES-3785</strain>
    </source>
</reference>
<feature type="non-terminal residue" evidence="1">
    <location>
        <position position="1"/>
    </location>
</feature>
<accession>A0A8J4GFB1</accession>
<organism evidence="1 2">
    <name type="scientific">Volvox reticuliferus</name>
    <dbReference type="NCBI Taxonomy" id="1737510"/>
    <lineage>
        <taxon>Eukaryota</taxon>
        <taxon>Viridiplantae</taxon>
        <taxon>Chlorophyta</taxon>
        <taxon>core chlorophytes</taxon>
        <taxon>Chlorophyceae</taxon>
        <taxon>CS clade</taxon>
        <taxon>Chlamydomonadales</taxon>
        <taxon>Volvocaceae</taxon>
        <taxon>Volvox</taxon>
    </lineage>
</organism>
<proteinExistence type="predicted"/>
<dbReference type="EMBL" id="BNCQ01000019">
    <property type="protein sequence ID" value="GIM05740.1"/>
    <property type="molecule type" value="Genomic_DNA"/>
</dbReference>
<evidence type="ECO:0000313" key="1">
    <source>
        <dbReference type="EMBL" id="GIM05740.1"/>
    </source>
</evidence>
<protein>
    <submittedName>
        <fullName evidence="1">Uncharacterized protein</fullName>
    </submittedName>
</protein>
<evidence type="ECO:0000313" key="2">
    <source>
        <dbReference type="Proteomes" id="UP000722791"/>
    </source>
</evidence>
<dbReference type="Proteomes" id="UP000722791">
    <property type="component" value="Unassembled WGS sequence"/>
</dbReference>
<gene>
    <name evidence="1" type="ORF">Vretimale_10219</name>
</gene>
<sequence>AMRILIQLGLKVMIKGVSTGRAKAGQHQQGGRERWMRRCSSSSNRGNAAWLLLGLNVEVALEVPEHTEWRWAAAAEAGAGAGVGTPCAAVLESQFGDLGHECR</sequence>
<dbReference type="AlphaFoldDB" id="A0A8J4GFB1"/>
<name>A0A8J4GFB1_9CHLO</name>